<keyword evidence="2" id="KW-1185">Reference proteome</keyword>
<evidence type="ECO:0000313" key="2">
    <source>
        <dbReference type="Proteomes" id="UP000801492"/>
    </source>
</evidence>
<dbReference type="OrthoDB" id="6773745at2759"/>
<dbReference type="AlphaFoldDB" id="A0A8K0CUS0"/>
<protein>
    <recommendedName>
        <fullName evidence="3">Integrase catalytic domain-containing protein</fullName>
    </recommendedName>
</protein>
<dbReference type="EMBL" id="VTPC01046781">
    <property type="protein sequence ID" value="KAF2890767.1"/>
    <property type="molecule type" value="Genomic_DNA"/>
</dbReference>
<reference evidence="1" key="1">
    <citation type="submission" date="2019-08" db="EMBL/GenBank/DDBJ databases">
        <title>The genome of the North American firefly Photinus pyralis.</title>
        <authorList>
            <consortium name="Photinus pyralis genome working group"/>
            <person name="Fallon T.R."/>
            <person name="Sander Lower S.E."/>
            <person name="Weng J.-K."/>
        </authorList>
    </citation>
    <scope>NUCLEOTIDE SEQUENCE</scope>
    <source>
        <strain evidence="1">TRF0915ILg1</strain>
        <tissue evidence="1">Whole body</tissue>
    </source>
</reference>
<dbReference type="InterPro" id="IPR036397">
    <property type="entry name" value="RNaseH_sf"/>
</dbReference>
<accession>A0A8K0CUS0</accession>
<sequence>MIEQVKDDPDKFPSFKVEGQYLYKFVLPALPMRDNIPDWKLVVPPPSPFQYSQIVVFDNGSQFVSKEFRSFLYSVKVPKVWLNARYHSQTNPTERV</sequence>
<gene>
    <name evidence="1" type="ORF">ILUMI_15406</name>
</gene>
<evidence type="ECO:0000313" key="1">
    <source>
        <dbReference type="EMBL" id="KAF2890767.1"/>
    </source>
</evidence>
<dbReference type="InterPro" id="IPR012337">
    <property type="entry name" value="RNaseH-like_sf"/>
</dbReference>
<dbReference type="Gene3D" id="3.30.420.10">
    <property type="entry name" value="Ribonuclease H-like superfamily/Ribonuclease H"/>
    <property type="match status" value="1"/>
</dbReference>
<dbReference type="Proteomes" id="UP000801492">
    <property type="component" value="Unassembled WGS sequence"/>
</dbReference>
<comment type="caution">
    <text evidence="1">The sequence shown here is derived from an EMBL/GenBank/DDBJ whole genome shotgun (WGS) entry which is preliminary data.</text>
</comment>
<organism evidence="1 2">
    <name type="scientific">Ignelater luminosus</name>
    <name type="common">Cucubano</name>
    <name type="synonym">Pyrophorus luminosus</name>
    <dbReference type="NCBI Taxonomy" id="2038154"/>
    <lineage>
        <taxon>Eukaryota</taxon>
        <taxon>Metazoa</taxon>
        <taxon>Ecdysozoa</taxon>
        <taxon>Arthropoda</taxon>
        <taxon>Hexapoda</taxon>
        <taxon>Insecta</taxon>
        <taxon>Pterygota</taxon>
        <taxon>Neoptera</taxon>
        <taxon>Endopterygota</taxon>
        <taxon>Coleoptera</taxon>
        <taxon>Polyphaga</taxon>
        <taxon>Elateriformia</taxon>
        <taxon>Elateroidea</taxon>
        <taxon>Elateridae</taxon>
        <taxon>Agrypninae</taxon>
        <taxon>Pyrophorini</taxon>
        <taxon>Ignelater</taxon>
    </lineage>
</organism>
<feature type="non-terminal residue" evidence="1">
    <location>
        <position position="96"/>
    </location>
</feature>
<evidence type="ECO:0008006" key="3">
    <source>
        <dbReference type="Google" id="ProtNLM"/>
    </source>
</evidence>
<proteinExistence type="predicted"/>
<dbReference type="SUPFAM" id="SSF53098">
    <property type="entry name" value="Ribonuclease H-like"/>
    <property type="match status" value="1"/>
</dbReference>
<dbReference type="GO" id="GO:0003676">
    <property type="term" value="F:nucleic acid binding"/>
    <property type="evidence" value="ECO:0007669"/>
    <property type="project" value="InterPro"/>
</dbReference>
<name>A0A8K0CUS0_IGNLU</name>